<evidence type="ECO:0000313" key="3">
    <source>
        <dbReference type="EMBL" id="PSN07175.1"/>
    </source>
</evidence>
<keyword evidence="1" id="KW-0812">Transmembrane</keyword>
<evidence type="ECO:0000259" key="2">
    <source>
        <dbReference type="Pfam" id="PF18729"/>
    </source>
</evidence>
<keyword evidence="1" id="KW-0472">Membrane</keyword>
<reference evidence="3 4" key="1">
    <citation type="submission" date="2018-03" db="EMBL/GenBank/DDBJ databases">
        <title>Draft genome sequence of the first documented clinical Siccibacter turicensis isolate in Austria.</title>
        <authorList>
            <person name="Lepuschitz S."/>
            <person name="Pekard-Amenitsch S."/>
            <person name="Haunold R."/>
            <person name="Schill S."/>
            <person name="Mach R."/>
            <person name="Allerberger F."/>
            <person name="Ruppitsch W."/>
            <person name="Forsythe S.J."/>
        </authorList>
    </citation>
    <scope>NUCLEOTIDE SEQUENCE [LARGE SCALE GENOMIC DNA]</scope>
    <source>
        <strain evidence="3 4">6100069499-17</strain>
    </source>
</reference>
<dbReference type="OrthoDB" id="6584404at2"/>
<name>A0A2P8VHY3_9ENTR</name>
<feature type="transmembrane region" description="Helical" evidence="1">
    <location>
        <begin position="335"/>
        <end position="359"/>
    </location>
</feature>
<protein>
    <recommendedName>
        <fullName evidence="2">STY4199-like HEPN domain-containing protein</fullName>
    </recommendedName>
</protein>
<evidence type="ECO:0000256" key="1">
    <source>
        <dbReference type="SAM" id="Phobius"/>
    </source>
</evidence>
<sequence length="532" mass="60258">MTRSAQPMVRVNFEVCLGIIRQAAVEILMLLNIHAAEGKDPRWFLEQLEVARLNLGNWAAVARRLNLNDAEMSQFTIQLRHLQQQVPGYESGQDVSTNQMIAALRFVSALEQLKEKQPLLHYSTALDTSTPAPEREARQQIRALELMIRGLIHRAWPDRSQLLHHLNTLFGADKVRRWVKMSENDDVLSGMLFSELALLLVDKKEYARHYASIFQSAASLSFLIEPRKTLQAFLEDVRQYRNTLLSGQPLTPTQSTLLDSYFEDISGPVQRAYNEGRTSVNPGALLAANESELAEFYDYARQKNDLVGGDIFDVRSGIDRPEKMNARSKEERQQLIYGALWGVVGIVVITIAIGALMIVSDVATPPAPAAQKNILSEEVDEQRYTSTRSARDVLASMGIRWDENSLRSAIERNDSKVARLFLQGGMEWKVSWTEQLLADESNETLNLLLNYRPQMNELKPCRRMIATIGHAMAQGESLNALRKQYLRAFCTTPAVVKRQKYEMELAQQREVGGGDIEKKWAGIQKAIYRVIE</sequence>
<evidence type="ECO:0000313" key="4">
    <source>
        <dbReference type="Proteomes" id="UP000240212"/>
    </source>
</evidence>
<dbReference type="EMBL" id="PYEP01000005">
    <property type="protein sequence ID" value="PSN07175.1"/>
    <property type="molecule type" value="Genomic_DNA"/>
</dbReference>
<proteinExistence type="predicted"/>
<dbReference type="AlphaFoldDB" id="A0A2P8VHY3"/>
<feature type="domain" description="STY4199-like HEPN" evidence="2">
    <location>
        <begin position="1"/>
        <end position="282"/>
    </location>
</feature>
<comment type="caution">
    <text evidence="3">The sequence shown here is derived from an EMBL/GenBank/DDBJ whole genome shotgun (WGS) entry which is preliminary data.</text>
</comment>
<accession>A0A2P8VHY3</accession>
<gene>
    <name evidence="3" type="ORF">C7G83_13005</name>
</gene>
<keyword evidence="1" id="KW-1133">Transmembrane helix</keyword>
<dbReference type="Proteomes" id="UP000240212">
    <property type="component" value="Unassembled WGS sequence"/>
</dbReference>
<dbReference type="Pfam" id="PF18729">
    <property type="entry name" value="HEPN_STY4199"/>
    <property type="match status" value="1"/>
</dbReference>
<keyword evidence="4" id="KW-1185">Reference proteome</keyword>
<dbReference type="RefSeq" id="WP_024547863.1">
    <property type="nucleotide sequence ID" value="NZ_CP188034.1"/>
</dbReference>
<dbReference type="InterPro" id="IPR040816">
    <property type="entry name" value="STY4199_HEPN_dom"/>
</dbReference>
<organism evidence="3 4">
    <name type="scientific">Siccibacter turicensis</name>
    <dbReference type="NCBI Taxonomy" id="357233"/>
    <lineage>
        <taxon>Bacteria</taxon>
        <taxon>Pseudomonadati</taxon>
        <taxon>Pseudomonadota</taxon>
        <taxon>Gammaproteobacteria</taxon>
        <taxon>Enterobacterales</taxon>
        <taxon>Enterobacteriaceae</taxon>
        <taxon>Siccibacter</taxon>
    </lineage>
</organism>